<dbReference type="Gene3D" id="1.10.418.40">
    <property type="entry name" value="Autophagy protein 6/Beclin 1"/>
    <property type="match status" value="1"/>
</dbReference>
<feature type="region of interest" description="Disordered" evidence="1">
    <location>
        <begin position="153"/>
        <end position="215"/>
    </location>
</feature>
<evidence type="ECO:0000313" key="2">
    <source>
        <dbReference type="EMBL" id="ERE79911.1"/>
    </source>
</evidence>
<feature type="compositionally biased region" description="Polar residues" evidence="1">
    <location>
        <begin position="173"/>
        <end position="182"/>
    </location>
</feature>
<name>A0A061I9I9_CRIGR</name>
<evidence type="ECO:0000256" key="1">
    <source>
        <dbReference type="SAM" id="MobiDB-lite"/>
    </source>
</evidence>
<feature type="compositionally biased region" description="Polar residues" evidence="1">
    <location>
        <begin position="189"/>
        <end position="207"/>
    </location>
</feature>
<protein>
    <submittedName>
        <fullName evidence="2">Beclin-1-like protein 1</fullName>
    </submittedName>
</protein>
<dbReference type="AlphaFoldDB" id="A0A061I9I9"/>
<dbReference type="InterPro" id="IPR038274">
    <property type="entry name" value="Atg6/Beclin_C_sf"/>
</dbReference>
<accession>A0A061I9I9</accession>
<dbReference type="EMBL" id="KE671725">
    <property type="protein sequence ID" value="ERE79911.1"/>
    <property type="molecule type" value="Genomic_DNA"/>
</dbReference>
<proteinExistence type="predicted"/>
<sequence>MGCVGKASFDKDSAPLLYPGLIHQSIDRENVVHLHNGVLLNRKKKKQWNLEIHRQMDGTRRNHSEQGGITDICNYTNKGSNNVFLNNKYDRGKNAFLDCQQQFVDEVKKTECLSLPYRIHVNEDETEENNLKKYFMKTIDNIKEEMRKSFKDMEEKMTKKSRNGGKAKPTIARNISDSTSKLDSAELKQCSSSYIEQSKSQKSSPRNPDQRSCIL</sequence>
<reference evidence="2" key="1">
    <citation type="submission" date="2013-03" db="EMBL/GenBank/DDBJ databases">
        <title>Chinese hamster genome sequenced from sorted chromosomes.</title>
        <authorList>
            <person name="Brinkrolf K."/>
            <person name="Rupp O."/>
            <person name="Laux H."/>
            <person name="Kollin F."/>
            <person name="Ernst W."/>
            <person name="Linke B."/>
            <person name="Kofler R."/>
            <person name="Romand S."/>
            <person name="Hesse F."/>
            <person name="Budach W.E."/>
            <person name="Galosy S."/>
            <person name="Muller D."/>
            <person name="Noll T."/>
            <person name="Wienberg J."/>
            <person name="Jostock T."/>
            <person name="Leonard M."/>
            <person name="Grillari J."/>
            <person name="Tauch A."/>
            <person name="Goesmann A."/>
            <person name="Helk B."/>
            <person name="Mott J.E."/>
            <person name="Puehler A."/>
            <person name="Borth N."/>
        </authorList>
    </citation>
    <scope>NUCLEOTIDE SEQUENCE</scope>
    <source>
        <strain evidence="2">17A/GY</strain>
    </source>
</reference>
<dbReference type="Proteomes" id="UP000030759">
    <property type="component" value="Unassembled WGS sequence"/>
</dbReference>
<gene>
    <name evidence="2" type="ORF">H671_3g9248</name>
</gene>
<organism evidence="2">
    <name type="scientific">Cricetulus griseus</name>
    <name type="common">Chinese hamster</name>
    <name type="synonym">Cricetulus barabensis griseus</name>
    <dbReference type="NCBI Taxonomy" id="10029"/>
    <lineage>
        <taxon>Eukaryota</taxon>
        <taxon>Metazoa</taxon>
        <taxon>Chordata</taxon>
        <taxon>Craniata</taxon>
        <taxon>Vertebrata</taxon>
        <taxon>Euteleostomi</taxon>
        <taxon>Mammalia</taxon>
        <taxon>Eutheria</taxon>
        <taxon>Euarchontoglires</taxon>
        <taxon>Glires</taxon>
        <taxon>Rodentia</taxon>
        <taxon>Myomorpha</taxon>
        <taxon>Muroidea</taxon>
        <taxon>Cricetidae</taxon>
        <taxon>Cricetinae</taxon>
        <taxon>Cricetulus</taxon>
    </lineage>
</organism>